<keyword evidence="2" id="KW-1133">Transmembrane helix</keyword>
<evidence type="ECO:0000256" key="2">
    <source>
        <dbReference type="SAM" id="Phobius"/>
    </source>
</evidence>
<protein>
    <submittedName>
        <fullName evidence="3">Membrane protein</fullName>
    </submittedName>
</protein>
<keyword evidence="2" id="KW-0472">Membrane</keyword>
<evidence type="ECO:0000256" key="1">
    <source>
        <dbReference type="SAM" id="MobiDB-lite"/>
    </source>
</evidence>
<proteinExistence type="predicted"/>
<dbReference type="EMBL" id="UGXT01000002">
    <property type="protein sequence ID" value="SUH35482.1"/>
    <property type="molecule type" value="Genomic_DNA"/>
</dbReference>
<feature type="transmembrane region" description="Helical" evidence="2">
    <location>
        <begin position="49"/>
        <end position="66"/>
    </location>
</feature>
<dbReference type="Proteomes" id="UP000254712">
    <property type="component" value="Unassembled WGS sequence"/>
</dbReference>
<reference evidence="3 4" key="1">
    <citation type="submission" date="2018-06" db="EMBL/GenBank/DDBJ databases">
        <authorList>
            <consortium name="Pathogen Informatics"/>
            <person name="Doyle S."/>
        </authorList>
    </citation>
    <scope>NUCLEOTIDE SEQUENCE [LARGE SCALE GENOMIC DNA]</scope>
    <source>
        <strain evidence="3 4">NCTC8261</strain>
    </source>
</reference>
<keyword evidence="2" id="KW-0812">Transmembrane</keyword>
<name>A0A379WN85_SALET</name>
<dbReference type="AlphaFoldDB" id="A0A379WN85"/>
<sequence length="94" mass="10064">MSLKKTESTQQTLKQTTQLRLWATIGGVCSLVMGVLNILSSGYFEPYDGGQIILGLGCLGYSLALSKKISHLQQRISPKSHNNSGGVLPSLSVN</sequence>
<feature type="region of interest" description="Disordered" evidence="1">
    <location>
        <begin position="73"/>
        <end position="94"/>
    </location>
</feature>
<evidence type="ECO:0000313" key="4">
    <source>
        <dbReference type="Proteomes" id="UP000254712"/>
    </source>
</evidence>
<evidence type="ECO:0000313" key="3">
    <source>
        <dbReference type="EMBL" id="SUH35482.1"/>
    </source>
</evidence>
<accession>A0A379WN85</accession>
<feature type="transmembrane region" description="Helical" evidence="2">
    <location>
        <begin position="21"/>
        <end position="43"/>
    </location>
</feature>
<organism evidence="3 4">
    <name type="scientific">Salmonella enterica I</name>
    <dbReference type="NCBI Taxonomy" id="59201"/>
    <lineage>
        <taxon>Bacteria</taxon>
        <taxon>Pseudomonadati</taxon>
        <taxon>Pseudomonadota</taxon>
        <taxon>Gammaproteobacteria</taxon>
        <taxon>Enterobacterales</taxon>
        <taxon>Enterobacteriaceae</taxon>
        <taxon>Salmonella</taxon>
    </lineage>
</organism>
<gene>
    <name evidence="3" type="ORF">NCTC8261_01701</name>
</gene>